<keyword evidence="1" id="KW-0808">Transferase</keyword>
<comment type="caution">
    <text evidence="2">The sequence shown here is derived from an EMBL/GenBank/DDBJ whole genome shotgun (WGS) entry which is preliminary data.</text>
</comment>
<proteinExistence type="predicted"/>
<gene>
    <name evidence="2" type="ORF">C9374_013895</name>
</gene>
<organism evidence="2 3">
    <name type="scientific">Naegleria lovaniensis</name>
    <name type="common">Amoeba</name>
    <dbReference type="NCBI Taxonomy" id="51637"/>
    <lineage>
        <taxon>Eukaryota</taxon>
        <taxon>Discoba</taxon>
        <taxon>Heterolobosea</taxon>
        <taxon>Tetramitia</taxon>
        <taxon>Eutetramitia</taxon>
        <taxon>Vahlkampfiidae</taxon>
        <taxon>Naegleria</taxon>
    </lineage>
</organism>
<accession>A0AA88KMU8</accession>
<evidence type="ECO:0000313" key="3">
    <source>
        <dbReference type="Proteomes" id="UP000816034"/>
    </source>
</evidence>
<keyword evidence="3" id="KW-1185">Reference proteome</keyword>
<dbReference type="Proteomes" id="UP000816034">
    <property type="component" value="Unassembled WGS sequence"/>
</dbReference>
<dbReference type="InterPro" id="IPR023213">
    <property type="entry name" value="CAT-like_dom_sf"/>
</dbReference>
<dbReference type="PANTHER" id="PTHR31896:SF64">
    <property type="entry name" value="TRICHOTHECENE 3-O-ACETYLTRANSFERASE"/>
    <property type="match status" value="1"/>
</dbReference>
<evidence type="ECO:0000313" key="2">
    <source>
        <dbReference type="EMBL" id="KAG2389335.1"/>
    </source>
</evidence>
<evidence type="ECO:0000256" key="1">
    <source>
        <dbReference type="ARBA" id="ARBA00022679"/>
    </source>
</evidence>
<dbReference type="EMBL" id="PYSW02000007">
    <property type="protein sequence ID" value="KAG2389335.1"/>
    <property type="molecule type" value="Genomic_DNA"/>
</dbReference>
<protein>
    <submittedName>
        <fullName evidence="2">Uncharacterized protein</fullName>
    </submittedName>
</protein>
<dbReference type="InterPro" id="IPR051283">
    <property type="entry name" value="Sec_Metabolite_Acyltrans"/>
</dbReference>
<sequence length="572" mass="66169">MFFLFVTLASLSMVAIVLLALASPKVIHRILNEIFGRTIWASAVFRPEAPSLEKYDLEFFPKLESDSSSQSHNDDDGRECNSKIYNTRIVKVTPCKKNSTESVTLLTCPDLYSRLRTNAVCYTLLYPVHIEEQVLLKSLSQVLSEIPLVGAKYLELDSQNKNHLKLLSETEQELVKGRKKKILVLDHSNAFVNVLIRGQTDEISKRVDDKLMMKQVENLDDFTDHEREELFGALVFETETCSPYSKKEISRIQVTYLKSGKMVLSLTLNHSVGGADTGYYFLRSWCEMAKFGKLSEIPILDRTDMIYPRHLLRPSENETKVNMEEEYLFYKYLLSTIHCLFLYKSKERTLNFSVSKLDRMKEQVRNSLCEKQQDTSNLVISTNDIICGILFKLMALSDPSLSNETILSFRFVANFAPKYPPYNKKGFHFVGNSLMAIWIHKTKQELLDMTLNECICMIRQHVLVQYTEENARQFIKESSRAYFDEGKSDFYKPIIQNVRTTFSLTNWCKYSFVRDCDFGKGAPQRFLQLEKMDALHHGFLVESTPETLQLKCGLTDREYENLREMCKDLIVV</sequence>
<dbReference type="Gene3D" id="3.30.559.10">
    <property type="entry name" value="Chloramphenicol acetyltransferase-like domain"/>
    <property type="match status" value="2"/>
</dbReference>
<dbReference type="Pfam" id="PF02458">
    <property type="entry name" value="Transferase"/>
    <property type="match status" value="1"/>
</dbReference>
<dbReference type="GO" id="GO:0016740">
    <property type="term" value="F:transferase activity"/>
    <property type="evidence" value="ECO:0007669"/>
    <property type="project" value="UniProtKB-KW"/>
</dbReference>
<dbReference type="AlphaFoldDB" id="A0AA88KMU8"/>
<name>A0AA88KMU8_NAELO</name>
<dbReference type="PANTHER" id="PTHR31896">
    <property type="entry name" value="FAMILY REGULATORY PROTEIN, PUTATIVE (AFU_ORTHOLOGUE AFUA_3G14730)-RELATED"/>
    <property type="match status" value="1"/>
</dbReference>
<dbReference type="GeneID" id="68106348"/>
<reference evidence="2 3" key="1">
    <citation type="journal article" date="2018" name="BMC Genomics">
        <title>The genome of Naegleria lovaniensis, the basis for a comparative approach to unravel pathogenicity factors of the human pathogenic amoeba N. fowleri.</title>
        <authorList>
            <person name="Liechti N."/>
            <person name="Schurch N."/>
            <person name="Bruggmann R."/>
            <person name="Wittwer M."/>
        </authorList>
    </citation>
    <scope>NUCLEOTIDE SEQUENCE [LARGE SCALE GENOMIC DNA]</scope>
    <source>
        <strain evidence="2 3">ATCC 30569</strain>
    </source>
</reference>
<dbReference type="RefSeq" id="XP_044553327.1">
    <property type="nucleotide sequence ID" value="XM_044689821.1"/>
</dbReference>